<keyword evidence="11" id="KW-1185">Reference proteome</keyword>
<keyword evidence="6" id="KW-0539">Nucleus</keyword>
<dbReference type="EMBL" id="CP059271">
    <property type="protein sequence ID" value="QLQ80780.1"/>
    <property type="molecule type" value="Genomic_DNA"/>
</dbReference>
<dbReference type="SMART" id="SM00355">
    <property type="entry name" value="ZnF_C2H2"/>
    <property type="match status" value="2"/>
</dbReference>
<feature type="domain" description="C2H2-type" evidence="9">
    <location>
        <begin position="43"/>
        <end position="66"/>
    </location>
</feature>
<name>A0A7H9HTV2_9SACH</name>
<dbReference type="GO" id="GO:0005634">
    <property type="term" value="C:nucleus"/>
    <property type="evidence" value="ECO:0007669"/>
    <property type="project" value="UniProtKB-SubCell"/>
</dbReference>
<dbReference type="PANTHER" id="PTHR40626">
    <property type="entry name" value="MIP31509P"/>
    <property type="match status" value="1"/>
</dbReference>
<dbReference type="FunFam" id="3.30.160.60:FF:002343">
    <property type="entry name" value="Zinc finger protein 33A"/>
    <property type="match status" value="1"/>
</dbReference>
<evidence type="ECO:0000256" key="3">
    <source>
        <dbReference type="ARBA" id="ARBA00022737"/>
    </source>
</evidence>
<reference evidence="10 11" key="1">
    <citation type="submission" date="2020-06" db="EMBL/GenBank/DDBJ databases">
        <title>The yeast mating-type switching endonuclease HO is a domesticated member of an unorthodox homing genetic element family.</title>
        <authorList>
            <person name="Coughlan A.Y."/>
            <person name="Lombardi L."/>
            <person name="Braun-Galleani S."/>
            <person name="Martos A.R."/>
            <person name="Galeote V."/>
            <person name="Bigey F."/>
            <person name="Dequin S."/>
            <person name="Byrne K.P."/>
            <person name="Wolfe K.H."/>
        </authorList>
    </citation>
    <scope>NUCLEOTIDE SEQUENCE [LARGE SCALE GENOMIC DNA]</scope>
    <source>
        <strain evidence="10 11">CBS2947</strain>
    </source>
</reference>
<comment type="subcellular location">
    <subcellularLocation>
        <location evidence="1">Nucleus</location>
    </subcellularLocation>
</comment>
<keyword evidence="3" id="KW-0677">Repeat</keyword>
<dbReference type="PANTHER" id="PTHR40626:SF34">
    <property type="entry name" value="ZINC FINGER PROTEIN YGR067C"/>
    <property type="match status" value="1"/>
</dbReference>
<dbReference type="Pfam" id="PF00096">
    <property type="entry name" value="zf-C2H2"/>
    <property type="match status" value="2"/>
</dbReference>
<protein>
    <recommendedName>
        <fullName evidence="9">C2H2-type domain-containing protein</fullName>
    </recommendedName>
</protein>
<dbReference type="GO" id="GO:0000785">
    <property type="term" value="C:chromatin"/>
    <property type="evidence" value="ECO:0007669"/>
    <property type="project" value="TreeGrafter"/>
</dbReference>
<accession>A0A7H9HTV2</accession>
<keyword evidence="5" id="KW-0862">Zinc</keyword>
<dbReference type="GO" id="GO:0008270">
    <property type="term" value="F:zinc ion binding"/>
    <property type="evidence" value="ECO:0007669"/>
    <property type="project" value="UniProtKB-KW"/>
</dbReference>
<keyword evidence="4 7" id="KW-0863">Zinc-finger</keyword>
<evidence type="ECO:0000256" key="7">
    <source>
        <dbReference type="PROSITE-ProRule" id="PRU00042"/>
    </source>
</evidence>
<sequence>MNEVSDNNIGLQKKYACSYCGKPFSRSEHKARHERSHTGVKPFECKICQHAFVRRDLLQRHIRTVHREVLLLKKSAKEAEIGNNAKELAAEMAGASKGDILLELLVNSMIKVNYDSSLDTRDAKCVRSVPKVVGPKGKRRKWKNGSIGELSRRDARAVSISINKSIGIDRIRHLYHVAVGHVAEQKVFYKAVESHVRDEPALAASVVCLGLYLGNPDDRIAKDIWHALWNRSLERCSVAAVNLLIYILVTFAGETEWVSIGEIFTRYEQFFVDHLEQYNETFEENEIWLIFHFWVSLLRLSQEPTSLSVRIYNWFLQHAFLKDCTLKDLVFQVMLNKNRWQVTTLDLVADTLFSDWLISSQLMESNDPLGASHIFKTGAEFNSAVTMVLKKYATESGCQEELMGQLGIVEHPSKFSSLLSQSLFKIQSDSHWRLLETAWCRLIERMNAKRDKKYWFIDSMAEFPTIFLESSMIDEIFANCCMPIVTVLESGSDLNAKNVPLISDVVIFLIRLFEFEMSINSNKYCPNRLISMLKNPTIQLLLFTGYRITSSGIHSQQESIAVDHFINRYIVNCNWLVDKNTEEELTHNLFDSQSLGYIGYHQLIQDFLSYLRTSVITEKLMKVPHISHNIKIHLFDFAQQHCHNLHHPVQDVHMARKLTDPGHSSQSGPILMFSPQSPRSMSIDSTGTEQASILSTGISQSNSLDSAMLHDPNVILPPLNETLLLRQHQKPSYYNYGPSSTEPRMNRRPSSIVPIFTNPNFSSMEGVLLDKGENESTSPRSNVPTTPGRIVNNSVKLPPPSELFG</sequence>
<dbReference type="PROSITE" id="PS00028">
    <property type="entry name" value="ZINC_FINGER_C2H2_1"/>
    <property type="match status" value="2"/>
</dbReference>
<dbReference type="OrthoDB" id="654211at2759"/>
<evidence type="ECO:0000313" key="10">
    <source>
        <dbReference type="EMBL" id="QLQ80780.1"/>
    </source>
</evidence>
<dbReference type="InterPro" id="IPR051059">
    <property type="entry name" value="VerF-like"/>
</dbReference>
<evidence type="ECO:0000256" key="1">
    <source>
        <dbReference type="ARBA" id="ARBA00004123"/>
    </source>
</evidence>
<evidence type="ECO:0000256" key="4">
    <source>
        <dbReference type="ARBA" id="ARBA00022771"/>
    </source>
</evidence>
<dbReference type="GO" id="GO:0000978">
    <property type="term" value="F:RNA polymerase II cis-regulatory region sequence-specific DNA binding"/>
    <property type="evidence" value="ECO:0007669"/>
    <property type="project" value="InterPro"/>
</dbReference>
<dbReference type="GO" id="GO:0000981">
    <property type="term" value="F:DNA-binding transcription factor activity, RNA polymerase II-specific"/>
    <property type="evidence" value="ECO:0007669"/>
    <property type="project" value="InterPro"/>
</dbReference>
<dbReference type="Gene3D" id="3.30.160.60">
    <property type="entry name" value="Classic Zinc Finger"/>
    <property type="match status" value="2"/>
</dbReference>
<evidence type="ECO:0000256" key="2">
    <source>
        <dbReference type="ARBA" id="ARBA00022723"/>
    </source>
</evidence>
<evidence type="ECO:0000259" key="9">
    <source>
        <dbReference type="PROSITE" id="PS50157"/>
    </source>
</evidence>
<feature type="domain" description="C2H2-type" evidence="9">
    <location>
        <begin position="15"/>
        <end position="42"/>
    </location>
</feature>
<dbReference type="PROSITE" id="PS50157">
    <property type="entry name" value="ZINC_FINGER_C2H2_2"/>
    <property type="match status" value="2"/>
</dbReference>
<organism evidence="10 11">
    <name type="scientific">Torulaspora globosa</name>
    <dbReference type="NCBI Taxonomy" id="48254"/>
    <lineage>
        <taxon>Eukaryota</taxon>
        <taxon>Fungi</taxon>
        <taxon>Dikarya</taxon>
        <taxon>Ascomycota</taxon>
        <taxon>Saccharomycotina</taxon>
        <taxon>Saccharomycetes</taxon>
        <taxon>Saccharomycetales</taxon>
        <taxon>Saccharomycetaceae</taxon>
        <taxon>Torulaspora</taxon>
    </lineage>
</organism>
<evidence type="ECO:0000256" key="5">
    <source>
        <dbReference type="ARBA" id="ARBA00022833"/>
    </source>
</evidence>
<dbReference type="InterPro" id="IPR013087">
    <property type="entry name" value="Znf_C2H2_type"/>
</dbReference>
<feature type="compositionally biased region" description="Polar residues" evidence="8">
    <location>
        <begin position="775"/>
        <end position="795"/>
    </location>
</feature>
<gene>
    <name evidence="10" type="ORF">HG537_0E01350</name>
</gene>
<evidence type="ECO:0000256" key="8">
    <source>
        <dbReference type="SAM" id="MobiDB-lite"/>
    </source>
</evidence>
<evidence type="ECO:0000313" key="11">
    <source>
        <dbReference type="Proteomes" id="UP000510647"/>
    </source>
</evidence>
<feature type="region of interest" description="Disordered" evidence="8">
    <location>
        <begin position="771"/>
        <end position="805"/>
    </location>
</feature>
<evidence type="ECO:0000256" key="6">
    <source>
        <dbReference type="ARBA" id="ARBA00023242"/>
    </source>
</evidence>
<keyword evidence="2" id="KW-0479">Metal-binding</keyword>
<proteinExistence type="predicted"/>
<dbReference type="Proteomes" id="UP000510647">
    <property type="component" value="Chromosome 5"/>
</dbReference>
<dbReference type="AlphaFoldDB" id="A0A7H9HTV2"/>
<dbReference type="SUPFAM" id="SSF57667">
    <property type="entry name" value="beta-beta-alpha zinc fingers"/>
    <property type="match status" value="1"/>
</dbReference>
<dbReference type="InterPro" id="IPR036236">
    <property type="entry name" value="Znf_C2H2_sf"/>
</dbReference>